<dbReference type="Gene3D" id="3.50.50.60">
    <property type="entry name" value="FAD/NAD(P)-binding domain"/>
    <property type="match status" value="1"/>
</dbReference>
<dbReference type="Proteomes" id="UP000199600">
    <property type="component" value="Unassembled WGS sequence"/>
</dbReference>
<gene>
    <name evidence="3" type="ORF">PROAA_1410004</name>
</gene>
<evidence type="ECO:0000313" key="4">
    <source>
        <dbReference type="Proteomes" id="UP000199600"/>
    </source>
</evidence>
<evidence type="ECO:0000256" key="2">
    <source>
        <dbReference type="SAM" id="SignalP"/>
    </source>
</evidence>
<dbReference type="AlphaFoldDB" id="A0A1A8XM95"/>
<name>A0A1A8XM95_9RHOO</name>
<dbReference type="InterPro" id="IPR036188">
    <property type="entry name" value="FAD/NAD-bd_sf"/>
</dbReference>
<protein>
    <submittedName>
        <fullName evidence="3">Twin-arginine translocation pathway signal</fullName>
    </submittedName>
</protein>
<dbReference type="SUPFAM" id="SSF51905">
    <property type="entry name" value="FAD/NAD(P)-binding domain"/>
    <property type="match status" value="1"/>
</dbReference>
<dbReference type="RefSeq" id="WP_186410035.1">
    <property type="nucleotide sequence ID" value="NZ_FLQY01000048.1"/>
</dbReference>
<reference evidence="3 4" key="1">
    <citation type="submission" date="2016-06" db="EMBL/GenBank/DDBJ databases">
        <authorList>
            <person name="Kjaerup R.B."/>
            <person name="Dalgaard T.S."/>
            <person name="Juul-Madsen H.R."/>
        </authorList>
    </citation>
    <scope>NUCLEOTIDE SEQUENCE [LARGE SCALE GENOMIC DNA]</scope>
    <source>
        <strain evidence="3">2</strain>
    </source>
</reference>
<evidence type="ECO:0000256" key="1">
    <source>
        <dbReference type="SAM" id="MobiDB-lite"/>
    </source>
</evidence>
<proteinExistence type="predicted"/>
<sequence>MRRRDFLASLAAAGLASGMANLAGCGSPAKPPKPPLPPGDLLGPSLELGHRLRKPDFPPPSETRRIPVVIVGAGIGGLSAGWKLAKAGFNEFLMVELEAEAGGNSRSGRNEVSAYPLAAHYLPLPTREATAVRELLAELGVLQGDPRAARPRYDERYLCATPQERLYRNGWWQEGILPHIGVSAAEKDQYRRFFALMDGYKQRRDGGKRAFALPMALSGQAPDLLALDRLSMRDWLLAQGLDSPQLHWYVDYACRDDYGTSHAEASAWAGIHYFACRNGEAQDAASDTVLTTPGGNGWLAQGMAQSIRARAGDRLLTGALVFRVAESGGGMQVDLWLPAEQRTLRLEAEQLIWAAPLFLVPHVFVGHDELKAAARSYSHAPWLVANLTLSRFPEGRAGVPIAWDNVLYDSPGLGYVVATHQQMRMRPGATVFTYYRALNGMTPQHGRTALLETPREVWAEQILAELERPHPDIRQVTTRLDVFRNGHAMVRPLPGLIWGKARQLFAADDPRLCFAHADVSGFSLFEEAQYRGVLAAERTLRRFGIAFQTSLR</sequence>
<keyword evidence="2" id="KW-0732">Signal</keyword>
<keyword evidence="4" id="KW-1185">Reference proteome</keyword>
<dbReference type="Pfam" id="PF13450">
    <property type="entry name" value="NAD_binding_8"/>
    <property type="match status" value="1"/>
</dbReference>
<accession>A0A1A8XM95</accession>
<evidence type="ECO:0000313" key="3">
    <source>
        <dbReference type="EMBL" id="SBT05063.1"/>
    </source>
</evidence>
<feature type="chain" id="PRO_5008381571" evidence="2">
    <location>
        <begin position="23"/>
        <end position="552"/>
    </location>
</feature>
<dbReference type="EMBL" id="FLQY01000048">
    <property type="protein sequence ID" value="SBT05063.1"/>
    <property type="molecule type" value="Genomic_DNA"/>
</dbReference>
<feature type="region of interest" description="Disordered" evidence="1">
    <location>
        <begin position="26"/>
        <end position="60"/>
    </location>
</feature>
<organism evidence="3 4">
    <name type="scientific">Candidatus Propionivibrio aalborgensis</name>
    <dbReference type="NCBI Taxonomy" id="1860101"/>
    <lineage>
        <taxon>Bacteria</taxon>
        <taxon>Pseudomonadati</taxon>
        <taxon>Pseudomonadota</taxon>
        <taxon>Betaproteobacteria</taxon>
        <taxon>Rhodocyclales</taxon>
        <taxon>Rhodocyclaceae</taxon>
        <taxon>Propionivibrio</taxon>
    </lineage>
</organism>
<feature type="signal peptide" evidence="2">
    <location>
        <begin position="1"/>
        <end position="22"/>
    </location>
</feature>
<feature type="compositionally biased region" description="Pro residues" evidence="1">
    <location>
        <begin position="29"/>
        <end position="38"/>
    </location>
</feature>